<feature type="domain" description="Terminase large subunit gp17-like C-terminal" evidence="2">
    <location>
        <begin position="207"/>
        <end position="351"/>
    </location>
</feature>
<dbReference type="Gene3D" id="3.30.420.240">
    <property type="match status" value="1"/>
</dbReference>
<evidence type="ECO:0000259" key="2">
    <source>
        <dbReference type="Pfam" id="PF17289"/>
    </source>
</evidence>
<keyword evidence="1" id="KW-1188">Viral release from host cell</keyword>
<name>A0A1F6YX32_9BACT</name>
<protein>
    <recommendedName>
        <fullName evidence="2">Terminase large subunit gp17-like C-terminal domain-containing protein</fullName>
    </recommendedName>
</protein>
<proteinExistence type="predicted"/>
<reference evidence="3 4" key="1">
    <citation type="journal article" date="2016" name="Nat. Commun.">
        <title>Thousands of microbial genomes shed light on interconnected biogeochemical processes in an aquifer system.</title>
        <authorList>
            <person name="Anantharaman K."/>
            <person name="Brown C.T."/>
            <person name="Hug L.A."/>
            <person name="Sharon I."/>
            <person name="Castelle C.J."/>
            <person name="Probst A.J."/>
            <person name="Thomas B.C."/>
            <person name="Singh A."/>
            <person name="Wilkins M.J."/>
            <person name="Karaoz U."/>
            <person name="Brodie E.L."/>
            <person name="Williams K.H."/>
            <person name="Hubbard S.S."/>
            <person name="Banfield J.F."/>
        </authorList>
    </citation>
    <scope>NUCLEOTIDE SEQUENCE [LARGE SCALE GENOMIC DNA]</scope>
</reference>
<gene>
    <name evidence="3" type="ORF">A2456_02275</name>
</gene>
<dbReference type="EMBL" id="MFWE01000002">
    <property type="protein sequence ID" value="OGJ10830.1"/>
    <property type="molecule type" value="Genomic_DNA"/>
</dbReference>
<evidence type="ECO:0000313" key="4">
    <source>
        <dbReference type="Proteomes" id="UP000178975"/>
    </source>
</evidence>
<dbReference type="Proteomes" id="UP000178975">
    <property type="component" value="Unassembled WGS sequence"/>
</dbReference>
<evidence type="ECO:0000313" key="3">
    <source>
        <dbReference type="EMBL" id="OGJ10830.1"/>
    </source>
</evidence>
<sequence length="370" mass="42295">MMNLKRELESNELLRNDLGPFQEETDEWGASSLVFSNINARVTAASSEQSIRGIRHHQYRPDLIICDDIEDMASVKTRESRDKTHGWLRGEVIPARDRDTQLIVVGNLLHEDSLMMRLKQDVEEKLLDAEFRAYPLINSEGKIAWPGKYPNEGYIEMEKRKVGNEIAWQREYLLRIVSDAGRAVQPEWLQYYDGIPYDENSFVGYWIGVDLAISQNESADNTAMVVLKVYSIGNERKAFVLPYPINQRLTFPEQIGQIKIFAGSLKSDRTPRIYIEKVAYQEALIQQLKNDGLWVEGITPHGDKRERLIMTSMAIQNGHILFPRKGCEELTGQLTGFGVEKHDDLADAFSLVANQFIIFMNLPTPGISFI</sequence>
<organism evidence="3 4">
    <name type="scientific">Candidatus Nomurabacteria bacterium RIFOXYC2_FULL_36_19</name>
    <dbReference type="NCBI Taxonomy" id="1801806"/>
    <lineage>
        <taxon>Bacteria</taxon>
        <taxon>Candidatus Nomuraibacteriota</taxon>
    </lineage>
</organism>
<dbReference type="InterPro" id="IPR035421">
    <property type="entry name" value="Terminase_6C"/>
</dbReference>
<evidence type="ECO:0000256" key="1">
    <source>
        <dbReference type="ARBA" id="ARBA00022612"/>
    </source>
</evidence>
<comment type="caution">
    <text evidence="3">The sequence shown here is derived from an EMBL/GenBank/DDBJ whole genome shotgun (WGS) entry which is preliminary data.</text>
</comment>
<dbReference type="Pfam" id="PF17289">
    <property type="entry name" value="Terminase_6C"/>
    <property type="match status" value="1"/>
</dbReference>
<accession>A0A1F6YX32</accession>
<dbReference type="AlphaFoldDB" id="A0A1F6YX32"/>